<reference evidence="2 3" key="1">
    <citation type="submission" date="2021-03" db="EMBL/GenBank/DDBJ databases">
        <title>Haloterrigena longa sp. nov. and Haloterrigena limicola sp. nov., extremely halophilic archaea isolated from a salt lake.</title>
        <authorList>
            <person name="Henglin C."/>
        </authorList>
    </citation>
    <scope>NUCLEOTIDE SEQUENCE [LARGE SCALE GENOMIC DNA]</scope>
    <source>
        <strain evidence="2 3">KZCA68</strain>
    </source>
</reference>
<protein>
    <submittedName>
        <fullName evidence="2">Uncharacterized protein</fullName>
    </submittedName>
</protein>
<evidence type="ECO:0000313" key="2">
    <source>
        <dbReference type="EMBL" id="QSW98500.1"/>
    </source>
</evidence>
<evidence type="ECO:0000313" key="3">
    <source>
        <dbReference type="Proteomes" id="UP000663203"/>
    </source>
</evidence>
<dbReference type="KEGG" id="hakz:J0X25_14000"/>
<gene>
    <name evidence="2" type="ORF">J0X25_14000</name>
</gene>
<proteinExistence type="predicted"/>
<dbReference type="AlphaFoldDB" id="A0A8A2VCQ5"/>
<dbReference type="RefSeq" id="WP_207288109.1">
    <property type="nucleotide sequence ID" value="NZ_CP071462.1"/>
</dbReference>
<accession>A0A8A2VCQ5</accession>
<sequence>MAAVETEICEPREGLERGVFVRFGASSAGGPRLETGPSPPGNGGSDGRTVDARLVDSETTSVRETGCFVRDLP</sequence>
<dbReference type="EMBL" id="CP071462">
    <property type="protein sequence ID" value="QSW98500.1"/>
    <property type="molecule type" value="Genomic_DNA"/>
</dbReference>
<evidence type="ECO:0000256" key="1">
    <source>
        <dbReference type="SAM" id="MobiDB-lite"/>
    </source>
</evidence>
<name>A0A8A2VCQ5_9EURY</name>
<keyword evidence="3" id="KW-1185">Reference proteome</keyword>
<dbReference type="Proteomes" id="UP000663203">
    <property type="component" value="Chromosome"/>
</dbReference>
<organism evidence="2 3">
    <name type="scientific">Haloterrigena alkaliphila</name>
    <dbReference type="NCBI Taxonomy" id="2816475"/>
    <lineage>
        <taxon>Archaea</taxon>
        <taxon>Methanobacteriati</taxon>
        <taxon>Methanobacteriota</taxon>
        <taxon>Stenosarchaea group</taxon>
        <taxon>Halobacteria</taxon>
        <taxon>Halobacteriales</taxon>
        <taxon>Natrialbaceae</taxon>
        <taxon>Haloterrigena</taxon>
    </lineage>
</organism>
<feature type="region of interest" description="Disordered" evidence="1">
    <location>
        <begin position="25"/>
        <end position="49"/>
    </location>
</feature>
<dbReference type="GeneID" id="63188439"/>